<feature type="transmembrane region" description="Helical" evidence="7">
    <location>
        <begin position="162"/>
        <end position="182"/>
    </location>
</feature>
<organism evidence="9 10">
    <name type="scientific">Naumannella cuiyingiana</name>
    <dbReference type="NCBI Taxonomy" id="1347891"/>
    <lineage>
        <taxon>Bacteria</taxon>
        <taxon>Bacillati</taxon>
        <taxon>Actinomycetota</taxon>
        <taxon>Actinomycetes</taxon>
        <taxon>Propionibacteriales</taxon>
        <taxon>Propionibacteriaceae</taxon>
        <taxon>Naumannella</taxon>
    </lineage>
</organism>
<evidence type="ECO:0000256" key="7">
    <source>
        <dbReference type="SAM" id="Phobius"/>
    </source>
</evidence>
<evidence type="ECO:0000256" key="3">
    <source>
        <dbReference type="ARBA" id="ARBA00022692"/>
    </source>
</evidence>
<feature type="transmembrane region" description="Helical" evidence="7">
    <location>
        <begin position="71"/>
        <end position="91"/>
    </location>
</feature>
<dbReference type="AlphaFoldDB" id="A0A7Z0ILY2"/>
<proteinExistence type="inferred from homology"/>
<keyword evidence="3 7" id="KW-0812">Transmembrane</keyword>
<feature type="transmembrane region" description="Helical" evidence="7">
    <location>
        <begin position="602"/>
        <end position="626"/>
    </location>
</feature>
<dbReference type="PANTHER" id="PTHR30572">
    <property type="entry name" value="MEMBRANE COMPONENT OF TRANSPORTER-RELATED"/>
    <property type="match status" value="1"/>
</dbReference>
<comment type="caution">
    <text evidence="9">The sequence shown here is derived from an EMBL/GenBank/DDBJ whole genome shotgun (WGS) entry which is preliminary data.</text>
</comment>
<dbReference type="InterPro" id="IPR050250">
    <property type="entry name" value="Macrolide_Exporter_MacB"/>
</dbReference>
<sequence length="642" mass="64936">MIRLAARTFADRWPLFVGTVSAVTLGVAIVHAGMTIILGVEGAPPAGLAPEEAAAFRQSASAASTLTGMTVVLGGFLTIFVVASTLGFAVDQRRHDLAVLRLGGVTAGQVRRLLLVEAMLAALAGAAAGAVLGVVLAQVQRAILSGLGAFPPALAIPVRPELAALDVVVAVGVCLVGGWGVARRATRIAPLAALRRGPDERRVMTPGRWIGTAVFTALTVTQIFFAASAGGVLIPLLLGLGTVLTGSVAMSGLAPLVVPVLARALGALTGRSPVAGLAAANLRDAVRRTASCAAPMIVLVGLVMGLQGILDTQTRAAGTEADRLLRADLVATGDRVDADAVASIPGIAVASVQTRVPLTVRLGRDGIQTDSPGTVVAVDPVAFRATNAQQPARGDVSDFDARGIVFGPGLDSTMLADRYDTIEVLIDDRPVRLGEAARMGETLAGEDGFYLDRSIVPARLLDGPTTVVVQLLPGADAAAVGRALRAAGAADVRRPGEITPAENAAADAENRGVMAAIVGLGSGYALISVLSTLAISVGQRRGELATLRLAGLTRRQIVGATVGEALGAIAIGLVLGAVAAVLGLVGLWLATARVYGSPVIAIPWSLLAAITGLTALLTALTAVLAARSALRIPAIRALGTGE</sequence>
<evidence type="ECO:0000256" key="4">
    <source>
        <dbReference type="ARBA" id="ARBA00022989"/>
    </source>
</evidence>
<feature type="domain" description="ABC3 transporter permease C-terminal" evidence="8">
    <location>
        <begin position="71"/>
        <end position="190"/>
    </location>
</feature>
<keyword evidence="4 7" id="KW-1133">Transmembrane helix</keyword>
<feature type="transmembrane region" description="Helical" evidence="7">
    <location>
        <begin position="557"/>
        <end position="590"/>
    </location>
</feature>
<feature type="domain" description="ABC3 transporter permease C-terminal" evidence="8">
    <location>
        <begin position="519"/>
        <end position="633"/>
    </location>
</feature>
<evidence type="ECO:0000256" key="1">
    <source>
        <dbReference type="ARBA" id="ARBA00004651"/>
    </source>
</evidence>
<dbReference type="GO" id="GO:0022857">
    <property type="term" value="F:transmembrane transporter activity"/>
    <property type="evidence" value="ECO:0007669"/>
    <property type="project" value="TreeGrafter"/>
</dbReference>
<dbReference type="GO" id="GO:0005886">
    <property type="term" value="C:plasma membrane"/>
    <property type="evidence" value="ECO:0007669"/>
    <property type="project" value="UniProtKB-SubCell"/>
</dbReference>
<evidence type="ECO:0000313" key="10">
    <source>
        <dbReference type="Proteomes" id="UP000527616"/>
    </source>
</evidence>
<dbReference type="Pfam" id="PF02687">
    <property type="entry name" value="FtsX"/>
    <property type="match status" value="2"/>
</dbReference>
<protein>
    <submittedName>
        <fullName evidence="9">Putative ABC transport system permease protein</fullName>
    </submittedName>
</protein>
<dbReference type="RefSeq" id="WP_179445902.1">
    <property type="nucleotide sequence ID" value="NZ_JACBZS010000001.1"/>
</dbReference>
<comment type="subcellular location">
    <subcellularLocation>
        <location evidence="1">Cell membrane</location>
        <topology evidence="1">Multi-pass membrane protein</topology>
    </subcellularLocation>
</comment>
<keyword evidence="5 7" id="KW-0472">Membrane</keyword>
<dbReference type="InterPro" id="IPR003838">
    <property type="entry name" value="ABC3_permease_C"/>
</dbReference>
<feature type="transmembrane region" description="Helical" evidence="7">
    <location>
        <begin position="112"/>
        <end position="137"/>
    </location>
</feature>
<feature type="transmembrane region" description="Helical" evidence="7">
    <location>
        <begin position="513"/>
        <end position="537"/>
    </location>
</feature>
<feature type="transmembrane region" description="Helical" evidence="7">
    <location>
        <begin position="233"/>
        <end position="262"/>
    </location>
</feature>
<evidence type="ECO:0000256" key="6">
    <source>
        <dbReference type="ARBA" id="ARBA00038076"/>
    </source>
</evidence>
<evidence type="ECO:0000256" key="2">
    <source>
        <dbReference type="ARBA" id="ARBA00022475"/>
    </source>
</evidence>
<dbReference type="Proteomes" id="UP000527616">
    <property type="component" value="Unassembled WGS sequence"/>
</dbReference>
<reference evidence="9 10" key="1">
    <citation type="submission" date="2020-07" db="EMBL/GenBank/DDBJ databases">
        <title>Sequencing the genomes of 1000 actinobacteria strains.</title>
        <authorList>
            <person name="Klenk H.-P."/>
        </authorList>
    </citation>
    <scope>NUCLEOTIDE SEQUENCE [LARGE SCALE GENOMIC DNA]</scope>
    <source>
        <strain evidence="9 10">DSM 103164</strain>
    </source>
</reference>
<evidence type="ECO:0000256" key="5">
    <source>
        <dbReference type="ARBA" id="ARBA00023136"/>
    </source>
</evidence>
<accession>A0A7Z0ILY2</accession>
<keyword evidence="10" id="KW-1185">Reference proteome</keyword>
<feature type="transmembrane region" description="Helical" evidence="7">
    <location>
        <begin position="292"/>
        <end position="310"/>
    </location>
</feature>
<feature type="transmembrane region" description="Helical" evidence="7">
    <location>
        <begin position="12"/>
        <end position="38"/>
    </location>
</feature>
<dbReference type="EMBL" id="JACBZS010000001">
    <property type="protein sequence ID" value="NYI72169.1"/>
    <property type="molecule type" value="Genomic_DNA"/>
</dbReference>
<keyword evidence="2" id="KW-1003">Cell membrane</keyword>
<dbReference type="PANTHER" id="PTHR30572:SF4">
    <property type="entry name" value="ABC TRANSPORTER PERMEASE YTRF"/>
    <property type="match status" value="1"/>
</dbReference>
<feature type="transmembrane region" description="Helical" evidence="7">
    <location>
        <begin position="203"/>
        <end position="227"/>
    </location>
</feature>
<gene>
    <name evidence="9" type="ORF">GGQ54_002729</name>
</gene>
<evidence type="ECO:0000313" key="9">
    <source>
        <dbReference type="EMBL" id="NYI72169.1"/>
    </source>
</evidence>
<comment type="similarity">
    <text evidence="6">Belongs to the ABC-4 integral membrane protein family.</text>
</comment>
<name>A0A7Z0ILY2_9ACTN</name>
<evidence type="ECO:0000259" key="8">
    <source>
        <dbReference type="Pfam" id="PF02687"/>
    </source>
</evidence>